<dbReference type="InterPro" id="IPR027417">
    <property type="entry name" value="P-loop_NTPase"/>
</dbReference>
<dbReference type="SUPFAM" id="SSF48371">
    <property type="entry name" value="ARM repeat"/>
    <property type="match status" value="1"/>
</dbReference>
<dbReference type="RefSeq" id="WP_263544877.1">
    <property type="nucleotide sequence ID" value="NZ_JAOVZO020000014.1"/>
</dbReference>
<protein>
    <recommendedName>
        <fullName evidence="1">Novel STAND NTPase 3 domain-containing protein</fullName>
    </recommendedName>
</protein>
<feature type="domain" description="Novel STAND NTPase 3" evidence="1">
    <location>
        <begin position="245"/>
        <end position="353"/>
    </location>
</feature>
<sequence>MSIATTAPEKYDFQDLVCLWLFLRFAPTELRAEFGGEDAQISLSGTSLPLDVQVKGAAGPITMDTLADVLTHFPPRSSTSPLLERLVASQAALLLVCAGRANDATSVIVRDAATWNDAGSSISIKDAQLLLEALHKTTSPKRGDAKLAAQRRAATARLLATLDASKLATISPRVTVFERMTRQWVDGDCERLLRARQVPVDKVRSLIDQLQATTRKNKGSTVDLVPLLEELVDAQSQPTIDPKSYVDREQESNWEAILKDGDCILLTGEPRCGKTWAARHLVASYQRNGYELEQGSSIEAAERFLSNPGTLHRIFLLEDPLGASEPAPDANRLWQRLGQLIAHLPLNRKLVVTQSAPTLLVIARQSTPARCSLGGRIWMDLSNPSSAFLLRVWDALADQYTWPKPASQAFRGALETGNARLPVGCLAHLASSREKIDLTTTVEQMISIASQDAQTFGRDLARTSVTMERLLIALAICTNAGTSVSETDLAFILDTKTTETPSSVLSDVLVVNFGAPLTTGPSRPTYRVTPSLRKKSRNALGELEQRSIIACDTQRNSTFGHPFYRGAAESLMRDMPSDLVRTAIAMFRNAITSPAPVISRAAARNLSMAIDVFGETLCDDIVDLAEIALESAFPSTRDLAFGFLASNVERLPEPRRKAMSEWAQKVAYVRLGSLSWQGSEPYLPLDGMTGGSERYYLSRPKVADVRVTLDALEHDNPGILGTREVVDALKFLTGHPNALTRKAFDRLFRFDEASIRSTVAGIWLQENRISLSETLETIFKDAHPNTASAVLEAVTANWASYDEIVRTRLLEELKGWAALPMLAPALLDFLVVFGRVEYTGTNTPWDIFGALLPVALATLPPEAHSNDARLYHAVESGLSSLSAACVLQIAEGWFGMLKRRLGEGKLPDDFALGVASLVLSSRETHTTEETDFLLRVLSVSSTGPLLVFIKDIVARWNVVHPKERQRLLRLLQSDRSDREWLRAVAISAERVPQEVEHVVLAGKVTLDASPEELLAGLPADLLSCVVHVFTGDPQPLWWLGVHHMARQRWKPLIALIATRPEHSCFEPCFQEVIDHEGVDKLLEVIAALPPASMPFVFDTLLRDKARRVGDFRPRAWSAVLNRLQGIDLDRALKQIDEAAPALLESVVDILELVDDTGLRRRILDCVHIDSVLLELSSVTLASDLECPKELVKMVSDLVVHLLAKAPARLEDTYDVLKRRFANAGAEPDILTMLEQHRLGALKQSRQLKDTLRSPDTEPVNWIQP</sequence>
<evidence type="ECO:0000259" key="1">
    <source>
        <dbReference type="Pfam" id="PF20720"/>
    </source>
</evidence>
<dbReference type="InterPro" id="IPR016024">
    <property type="entry name" value="ARM-type_fold"/>
</dbReference>
<dbReference type="SUPFAM" id="SSF52540">
    <property type="entry name" value="P-loop containing nucleoside triphosphate hydrolases"/>
    <property type="match status" value="1"/>
</dbReference>
<accession>A0A9X3YKD0</accession>
<dbReference type="Pfam" id="PF20720">
    <property type="entry name" value="nSTAND3"/>
    <property type="match status" value="1"/>
</dbReference>
<evidence type="ECO:0000313" key="2">
    <source>
        <dbReference type="EMBL" id="MDC8012790.1"/>
    </source>
</evidence>
<organism evidence="2 3">
    <name type="scientific">Tahibacter soli</name>
    <dbReference type="NCBI Taxonomy" id="2983605"/>
    <lineage>
        <taxon>Bacteria</taxon>
        <taxon>Pseudomonadati</taxon>
        <taxon>Pseudomonadota</taxon>
        <taxon>Gammaproteobacteria</taxon>
        <taxon>Lysobacterales</taxon>
        <taxon>Rhodanobacteraceae</taxon>
        <taxon>Tahibacter</taxon>
    </lineage>
</organism>
<dbReference type="EMBL" id="JAOVZO020000014">
    <property type="protein sequence ID" value="MDC8012790.1"/>
    <property type="molecule type" value="Genomic_DNA"/>
</dbReference>
<evidence type="ECO:0000313" key="3">
    <source>
        <dbReference type="Proteomes" id="UP001139971"/>
    </source>
</evidence>
<dbReference type="AlphaFoldDB" id="A0A9X3YKD0"/>
<name>A0A9X3YKD0_9GAMM</name>
<dbReference type="Proteomes" id="UP001139971">
    <property type="component" value="Unassembled WGS sequence"/>
</dbReference>
<comment type="caution">
    <text evidence="2">The sequence shown here is derived from an EMBL/GenBank/DDBJ whole genome shotgun (WGS) entry which is preliminary data.</text>
</comment>
<dbReference type="InterPro" id="IPR049050">
    <property type="entry name" value="nSTAND3"/>
</dbReference>
<proteinExistence type="predicted"/>
<gene>
    <name evidence="2" type="ORF">OD750_009555</name>
</gene>
<keyword evidence="3" id="KW-1185">Reference proteome</keyword>
<reference evidence="2" key="1">
    <citation type="submission" date="2023-02" db="EMBL/GenBank/DDBJ databases">
        <title>Tahibacter soli sp. nov. isolated from soil.</title>
        <authorList>
            <person name="Baek J.H."/>
            <person name="Lee J.K."/>
            <person name="Choi D.G."/>
            <person name="Jeon C.O."/>
        </authorList>
    </citation>
    <scope>NUCLEOTIDE SEQUENCE</scope>
    <source>
        <strain evidence="2">BL</strain>
    </source>
</reference>